<dbReference type="SUPFAM" id="SSF140990">
    <property type="entry name" value="FtsH protease domain-like"/>
    <property type="match status" value="1"/>
</dbReference>
<sequence>MSFHTRVVAGRTVLRCGRVGPFRPQKARCCTPPARGPVVASAAVTGNAEKLYQNLESAALELKRSPPSLKQEASADILTAMNALKEGGVTQKWGAALQEPFQRRNVFMGELKRVGVLNPQAIGIASIRDDKAFLFTVVGVTSVLAVAGQFLPGDWGFFVPYLTGGISIAVLAVGSTAPGLLQFFINKFSSIYPDYRERVLRHEAAHLLAGYLFGVPVTAYSLDLGKAHTDFAEAKLQRRLIEGQLEDEEIDALSVMALAGASAEAMQYEEIVGQTADLVDLQRILQRSKKRLNDSQQQNMTRMAVYEACSLLRKYDKEYKAVQEAMRRGASIAECVRAIESA</sequence>
<dbReference type="PANTHER" id="PTHR33471:SF7">
    <property type="entry name" value="ATP-DEPENDENT ZINC METALLOPROTEASE-RELATED"/>
    <property type="match status" value="1"/>
</dbReference>
<dbReference type="EMBL" id="CAXHTA020000019">
    <property type="protein sequence ID" value="CAL5229005.1"/>
    <property type="molecule type" value="Genomic_DNA"/>
</dbReference>
<keyword evidence="3" id="KW-1185">Reference proteome</keyword>
<evidence type="ECO:0000256" key="1">
    <source>
        <dbReference type="SAM" id="Phobius"/>
    </source>
</evidence>
<protein>
    <submittedName>
        <fullName evidence="2">G12246 protein</fullName>
    </submittedName>
</protein>
<dbReference type="PANTHER" id="PTHR33471">
    <property type="entry name" value="ATP-DEPENDENT ZINC METALLOPROTEASE-RELATED"/>
    <property type="match status" value="1"/>
</dbReference>
<feature type="transmembrane region" description="Helical" evidence="1">
    <location>
        <begin position="204"/>
        <end position="222"/>
    </location>
</feature>
<organism evidence="2 3">
    <name type="scientific">Coccomyxa viridis</name>
    <dbReference type="NCBI Taxonomy" id="1274662"/>
    <lineage>
        <taxon>Eukaryota</taxon>
        <taxon>Viridiplantae</taxon>
        <taxon>Chlorophyta</taxon>
        <taxon>core chlorophytes</taxon>
        <taxon>Trebouxiophyceae</taxon>
        <taxon>Trebouxiophyceae incertae sedis</taxon>
        <taxon>Coccomyxaceae</taxon>
        <taxon>Coccomyxa</taxon>
    </lineage>
</organism>
<comment type="caution">
    <text evidence="2">The sequence shown here is derived from an EMBL/GenBank/DDBJ whole genome shotgun (WGS) entry which is preliminary data.</text>
</comment>
<accession>A0ABP1GCJ2</accession>
<proteinExistence type="predicted"/>
<name>A0ABP1GCJ2_9CHLO</name>
<reference evidence="2 3" key="1">
    <citation type="submission" date="2024-06" db="EMBL/GenBank/DDBJ databases">
        <authorList>
            <person name="Kraege A."/>
            <person name="Thomma B."/>
        </authorList>
    </citation>
    <scope>NUCLEOTIDE SEQUENCE [LARGE SCALE GENOMIC DNA]</scope>
</reference>
<evidence type="ECO:0000313" key="2">
    <source>
        <dbReference type="EMBL" id="CAL5229005.1"/>
    </source>
</evidence>
<gene>
    <name evidence="2" type="primary">g12246</name>
    <name evidence="2" type="ORF">VP750_LOCUS10911</name>
</gene>
<feature type="transmembrane region" description="Helical" evidence="1">
    <location>
        <begin position="132"/>
        <end position="151"/>
    </location>
</feature>
<evidence type="ECO:0000313" key="3">
    <source>
        <dbReference type="Proteomes" id="UP001497392"/>
    </source>
</evidence>
<dbReference type="Proteomes" id="UP001497392">
    <property type="component" value="Unassembled WGS sequence"/>
</dbReference>
<feature type="transmembrane region" description="Helical" evidence="1">
    <location>
        <begin position="157"/>
        <end position="184"/>
    </location>
</feature>
<keyword evidence="1" id="KW-1133">Transmembrane helix</keyword>
<dbReference type="InterPro" id="IPR037219">
    <property type="entry name" value="Peptidase_M41-like"/>
</dbReference>
<keyword evidence="1" id="KW-0812">Transmembrane</keyword>
<keyword evidence="1" id="KW-0472">Membrane</keyword>